<organism evidence="1 2">
    <name type="scientific">Mya arenaria</name>
    <name type="common">Soft-shell clam</name>
    <dbReference type="NCBI Taxonomy" id="6604"/>
    <lineage>
        <taxon>Eukaryota</taxon>
        <taxon>Metazoa</taxon>
        <taxon>Spiralia</taxon>
        <taxon>Lophotrochozoa</taxon>
        <taxon>Mollusca</taxon>
        <taxon>Bivalvia</taxon>
        <taxon>Autobranchia</taxon>
        <taxon>Heteroconchia</taxon>
        <taxon>Euheterodonta</taxon>
        <taxon>Imparidentia</taxon>
        <taxon>Neoheterodontei</taxon>
        <taxon>Myida</taxon>
        <taxon>Myoidea</taxon>
        <taxon>Myidae</taxon>
        <taxon>Mya</taxon>
    </lineage>
</organism>
<evidence type="ECO:0000313" key="1">
    <source>
        <dbReference type="EMBL" id="WAR12638.1"/>
    </source>
</evidence>
<accession>A0ABY7EVT8</accession>
<gene>
    <name evidence="1" type="ORF">MAR_026818</name>
</gene>
<evidence type="ECO:0000313" key="2">
    <source>
        <dbReference type="Proteomes" id="UP001164746"/>
    </source>
</evidence>
<protein>
    <submittedName>
        <fullName evidence="1">Uncharacterized protein</fullName>
    </submittedName>
</protein>
<dbReference type="EMBL" id="CP111019">
    <property type="protein sequence ID" value="WAR12638.1"/>
    <property type="molecule type" value="Genomic_DNA"/>
</dbReference>
<keyword evidence="2" id="KW-1185">Reference proteome</keyword>
<reference evidence="1" key="1">
    <citation type="submission" date="2022-11" db="EMBL/GenBank/DDBJ databases">
        <title>Centuries of genome instability and evolution in soft-shell clam transmissible cancer (bioRxiv).</title>
        <authorList>
            <person name="Hart S.F.M."/>
            <person name="Yonemitsu M.A."/>
            <person name="Giersch R.M."/>
            <person name="Beal B.F."/>
            <person name="Arriagada G."/>
            <person name="Davis B.W."/>
            <person name="Ostrander E.A."/>
            <person name="Goff S.P."/>
            <person name="Metzger M.J."/>
        </authorList>
    </citation>
    <scope>NUCLEOTIDE SEQUENCE</scope>
    <source>
        <strain evidence="1">MELC-2E11</strain>
        <tissue evidence="1">Siphon/mantle</tissue>
    </source>
</reference>
<dbReference type="Proteomes" id="UP001164746">
    <property type="component" value="Chromosome 8"/>
</dbReference>
<proteinExistence type="predicted"/>
<name>A0ABY7EVT8_MYAAR</name>
<sequence length="88" mass="10091">MYDVDVRCVTTIVRPDELFAANGLSKIYVDEQFRMFFSVENNKEILVFKNDDFKNFLFDVAHRLCDVIVAGQNTFGSDWNKGITNSAS</sequence>